<keyword evidence="1 2" id="KW-0238">DNA-binding</keyword>
<dbReference type="InterPro" id="IPR011344">
    <property type="entry name" value="ssDNA-bd"/>
</dbReference>
<evidence type="ECO:0000256" key="1">
    <source>
        <dbReference type="ARBA" id="ARBA00023125"/>
    </source>
</evidence>
<comment type="caution">
    <text evidence="2">Lacks conserved residue(s) required for the propagation of feature annotation.</text>
</comment>
<evidence type="ECO:0000256" key="3">
    <source>
        <dbReference type="PIRNR" id="PIRNR002070"/>
    </source>
</evidence>
<feature type="region of interest" description="Disordered" evidence="4">
    <location>
        <begin position="104"/>
        <end position="134"/>
    </location>
</feature>
<dbReference type="Gene3D" id="2.40.50.140">
    <property type="entry name" value="Nucleic acid-binding proteins"/>
    <property type="match status" value="1"/>
</dbReference>
<organism evidence="5 6">
    <name type="scientific">Scytonema hofmannii PCC 7110</name>
    <dbReference type="NCBI Taxonomy" id="128403"/>
    <lineage>
        <taxon>Bacteria</taxon>
        <taxon>Bacillati</taxon>
        <taxon>Cyanobacteriota</taxon>
        <taxon>Cyanophyceae</taxon>
        <taxon>Nostocales</taxon>
        <taxon>Scytonemataceae</taxon>
        <taxon>Scytonema</taxon>
    </lineage>
</organism>
<dbReference type="PANTHER" id="PTHR10302:SF0">
    <property type="entry name" value="SINGLE-STRANDED DNA-BINDING PROTEIN, MITOCHONDRIAL"/>
    <property type="match status" value="1"/>
</dbReference>
<dbReference type="HAMAP" id="MF_00984">
    <property type="entry name" value="SSB"/>
    <property type="match status" value="1"/>
</dbReference>
<dbReference type="PROSITE" id="PS50935">
    <property type="entry name" value="SSB"/>
    <property type="match status" value="1"/>
</dbReference>
<dbReference type="CDD" id="cd04496">
    <property type="entry name" value="SSB_OBF"/>
    <property type="match status" value="1"/>
</dbReference>
<evidence type="ECO:0000256" key="2">
    <source>
        <dbReference type="HAMAP-Rule" id="MF_00984"/>
    </source>
</evidence>
<proteinExistence type="inferred from homology"/>
<protein>
    <recommendedName>
        <fullName evidence="2 3">Single-stranded DNA-binding protein</fullName>
        <shortName evidence="2">SSB</shortName>
    </recommendedName>
</protein>
<dbReference type="GO" id="GO:0009295">
    <property type="term" value="C:nucleoid"/>
    <property type="evidence" value="ECO:0007669"/>
    <property type="project" value="TreeGrafter"/>
</dbReference>
<evidence type="ECO:0000313" key="6">
    <source>
        <dbReference type="Proteomes" id="UP000076925"/>
    </source>
</evidence>
<feature type="compositionally biased region" description="Low complexity" evidence="4">
    <location>
        <begin position="105"/>
        <end position="118"/>
    </location>
</feature>
<accession>A0A139WR53</accession>
<dbReference type="STRING" id="128403.WA1_50310"/>
<dbReference type="SUPFAM" id="SSF50249">
    <property type="entry name" value="Nucleic acid-binding proteins"/>
    <property type="match status" value="1"/>
</dbReference>
<dbReference type="Proteomes" id="UP000076925">
    <property type="component" value="Unassembled WGS sequence"/>
</dbReference>
<sequence>MSQYINQVTLIGRAGQDPDCRFFESGAVKASVSLAVRGQKKDETLWFDVEAWSNLADVIANYVRSGTTICVVGELVLDQWIDSRTNELRTKPVIRVQNLELLGSPRNQNQQATTTPTNGTPPVPSAEEITNANF</sequence>
<dbReference type="GO" id="GO:0003697">
    <property type="term" value="F:single-stranded DNA binding"/>
    <property type="evidence" value="ECO:0007669"/>
    <property type="project" value="UniProtKB-UniRule"/>
</dbReference>
<dbReference type="InterPro" id="IPR000424">
    <property type="entry name" value="Primosome_PriB/ssb"/>
</dbReference>
<gene>
    <name evidence="5" type="ORF">WA1_50310</name>
</gene>
<name>A0A139WR53_9CYAN</name>
<comment type="caution">
    <text evidence="5">The sequence shown here is derived from an EMBL/GenBank/DDBJ whole genome shotgun (WGS) entry which is preliminary data.</text>
</comment>
<dbReference type="RefSeq" id="WP_017741115.1">
    <property type="nucleotide sequence ID" value="NZ_KQ976355.1"/>
</dbReference>
<keyword evidence="6" id="KW-1185">Reference proteome</keyword>
<evidence type="ECO:0000256" key="4">
    <source>
        <dbReference type="SAM" id="MobiDB-lite"/>
    </source>
</evidence>
<dbReference type="NCBIfam" id="TIGR00621">
    <property type="entry name" value="ssb"/>
    <property type="match status" value="1"/>
</dbReference>
<dbReference type="PIRSF" id="PIRSF002070">
    <property type="entry name" value="SSB"/>
    <property type="match status" value="1"/>
</dbReference>
<dbReference type="AlphaFoldDB" id="A0A139WR53"/>
<comment type="subunit">
    <text evidence="2">Homotetramer.</text>
</comment>
<dbReference type="EMBL" id="ANNX02000064">
    <property type="protein sequence ID" value="KYC34920.1"/>
    <property type="molecule type" value="Genomic_DNA"/>
</dbReference>
<dbReference type="OrthoDB" id="9809878at2"/>
<dbReference type="InterPro" id="IPR012340">
    <property type="entry name" value="NA-bd_OB-fold"/>
</dbReference>
<reference evidence="5 6" key="1">
    <citation type="journal article" date="2013" name="Genome Biol. Evol.">
        <title>Genomes of Stigonematalean cyanobacteria (subsection V) and the evolution of oxygenic photosynthesis from prokaryotes to plastids.</title>
        <authorList>
            <person name="Dagan T."/>
            <person name="Roettger M."/>
            <person name="Stucken K."/>
            <person name="Landan G."/>
            <person name="Koch R."/>
            <person name="Major P."/>
            <person name="Gould S.B."/>
            <person name="Goremykin V.V."/>
            <person name="Rippka R."/>
            <person name="Tandeau de Marsac N."/>
            <person name="Gugger M."/>
            <person name="Lockhart P.J."/>
            <person name="Allen J.F."/>
            <person name="Brune I."/>
            <person name="Maus I."/>
            <person name="Puhler A."/>
            <person name="Martin W.F."/>
        </authorList>
    </citation>
    <scope>NUCLEOTIDE SEQUENCE [LARGE SCALE GENOMIC DNA]</scope>
    <source>
        <strain evidence="5 6">PCC 7110</strain>
    </source>
</reference>
<dbReference type="Pfam" id="PF00436">
    <property type="entry name" value="SSB"/>
    <property type="match status" value="1"/>
</dbReference>
<evidence type="ECO:0000313" key="5">
    <source>
        <dbReference type="EMBL" id="KYC34920.1"/>
    </source>
</evidence>
<dbReference type="GO" id="GO:0006260">
    <property type="term" value="P:DNA replication"/>
    <property type="evidence" value="ECO:0007669"/>
    <property type="project" value="InterPro"/>
</dbReference>
<dbReference type="PANTHER" id="PTHR10302">
    <property type="entry name" value="SINGLE-STRANDED DNA-BINDING PROTEIN"/>
    <property type="match status" value="1"/>
</dbReference>